<comment type="caution">
    <text evidence="2">The sequence shown here is derived from an EMBL/GenBank/DDBJ whole genome shotgun (WGS) entry which is preliminary data.</text>
</comment>
<protein>
    <submittedName>
        <fullName evidence="2">Uncharacterized protein</fullName>
    </submittedName>
</protein>
<sequence length="79" mass="9191">MENVEKAVEPREKEKEWKEKGNRKVGRDHGLLRRRVLRGPSGQETKEKGDTSLLHERGKALSCRRKEYDLCAGSNKNRM</sequence>
<reference evidence="2 3" key="1">
    <citation type="journal article" date="2024" name="Ann. Entomol. Soc. Am.">
        <title>Genomic analyses of the southern and eastern yellowjacket wasps (Hymenoptera: Vespidae) reveal evolutionary signatures of social life.</title>
        <authorList>
            <person name="Catto M.A."/>
            <person name="Caine P.B."/>
            <person name="Orr S.E."/>
            <person name="Hunt B.G."/>
            <person name="Goodisman M.A.D."/>
        </authorList>
    </citation>
    <scope>NUCLEOTIDE SEQUENCE [LARGE SCALE GENOMIC DNA]</scope>
    <source>
        <strain evidence="2">232</strain>
        <tissue evidence="2">Head and thorax</tissue>
    </source>
</reference>
<name>A0ABD2C4X8_VESMC</name>
<feature type="region of interest" description="Disordered" evidence="1">
    <location>
        <begin position="1"/>
        <end position="53"/>
    </location>
</feature>
<keyword evidence="3" id="KW-1185">Reference proteome</keyword>
<organism evidence="2 3">
    <name type="scientific">Vespula maculifrons</name>
    <name type="common">Eastern yellow jacket</name>
    <name type="synonym">Wasp</name>
    <dbReference type="NCBI Taxonomy" id="7453"/>
    <lineage>
        <taxon>Eukaryota</taxon>
        <taxon>Metazoa</taxon>
        <taxon>Ecdysozoa</taxon>
        <taxon>Arthropoda</taxon>
        <taxon>Hexapoda</taxon>
        <taxon>Insecta</taxon>
        <taxon>Pterygota</taxon>
        <taxon>Neoptera</taxon>
        <taxon>Endopterygota</taxon>
        <taxon>Hymenoptera</taxon>
        <taxon>Apocrita</taxon>
        <taxon>Aculeata</taxon>
        <taxon>Vespoidea</taxon>
        <taxon>Vespidae</taxon>
        <taxon>Vespinae</taxon>
        <taxon>Vespula</taxon>
    </lineage>
</organism>
<proteinExistence type="predicted"/>
<evidence type="ECO:0000313" key="2">
    <source>
        <dbReference type="EMBL" id="KAL2739829.1"/>
    </source>
</evidence>
<dbReference type="Proteomes" id="UP001607303">
    <property type="component" value="Unassembled WGS sequence"/>
</dbReference>
<gene>
    <name evidence="2" type="ORF">V1477_011218</name>
</gene>
<evidence type="ECO:0000256" key="1">
    <source>
        <dbReference type="SAM" id="MobiDB-lite"/>
    </source>
</evidence>
<feature type="compositionally biased region" description="Basic and acidic residues" evidence="1">
    <location>
        <begin position="44"/>
        <end position="53"/>
    </location>
</feature>
<dbReference type="EMBL" id="JAYRBN010000061">
    <property type="protein sequence ID" value="KAL2739829.1"/>
    <property type="molecule type" value="Genomic_DNA"/>
</dbReference>
<dbReference type="AlphaFoldDB" id="A0ABD2C4X8"/>
<accession>A0ABD2C4X8</accession>
<feature type="compositionally biased region" description="Basic and acidic residues" evidence="1">
    <location>
        <begin position="1"/>
        <end position="31"/>
    </location>
</feature>
<evidence type="ECO:0000313" key="3">
    <source>
        <dbReference type="Proteomes" id="UP001607303"/>
    </source>
</evidence>